<reference evidence="11" key="1">
    <citation type="submission" date="2023-06" db="EMBL/GenBank/DDBJ databases">
        <authorList>
            <person name="Noh H."/>
        </authorList>
    </citation>
    <scope>NUCLEOTIDE SEQUENCE</scope>
    <source>
        <strain evidence="11">DUCC20226</strain>
    </source>
</reference>
<comment type="subunit">
    <text evidence="2">Component of the EKC/KEOPS complex composed of at least BUD32, CGI121, GON7, KAE1 and PCC1; the whole complex dimerizes.</text>
</comment>
<protein>
    <recommendedName>
        <fullName evidence="5">EKC/KEOPS complex subunit BUD32</fullName>
        <ecNumber evidence="3">2.7.11.1</ecNumber>
    </recommendedName>
    <alternativeName>
        <fullName evidence="6 7">Atypical Serine/threonine protein kinase BUD32</fullName>
    </alternativeName>
    <alternativeName>
        <fullName evidence="4">EKC/KEOPS complex subunit bud32</fullName>
    </alternativeName>
</protein>
<evidence type="ECO:0000256" key="2">
    <source>
        <dbReference type="ARBA" id="ARBA00011534"/>
    </source>
</evidence>
<dbReference type="AlphaFoldDB" id="A0AAD9SUP2"/>
<dbReference type="PROSITE" id="PS50011">
    <property type="entry name" value="PROTEIN_KINASE_DOM"/>
    <property type="match status" value="1"/>
</dbReference>
<accession>A0AAD9SUP2</accession>
<dbReference type="GO" id="GO:0005524">
    <property type="term" value="F:ATP binding"/>
    <property type="evidence" value="ECO:0007669"/>
    <property type="project" value="InterPro"/>
</dbReference>
<evidence type="ECO:0000256" key="9">
    <source>
        <dbReference type="ARBA" id="ARBA00048679"/>
    </source>
</evidence>
<dbReference type="PANTHER" id="PTHR44329">
    <property type="entry name" value="SERINE/THREONINE-PROTEIN KINASE TNNI3K-RELATED"/>
    <property type="match status" value="1"/>
</dbReference>
<comment type="caution">
    <text evidence="11">The sequence shown here is derived from an EMBL/GenBank/DDBJ whole genome shotgun (WGS) entry which is preliminary data.</text>
</comment>
<evidence type="ECO:0000256" key="7">
    <source>
        <dbReference type="ARBA" id="ARBA00033194"/>
    </source>
</evidence>
<evidence type="ECO:0000256" key="3">
    <source>
        <dbReference type="ARBA" id="ARBA00012513"/>
    </source>
</evidence>
<name>A0AAD9SUP2_PHOAM</name>
<evidence type="ECO:0000256" key="4">
    <source>
        <dbReference type="ARBA" id="ARBA00013948"/>
    </source>
</evidence>
<gene>
    <name evidence="11" type="ORF">N8I77_002645</name>
</gene>
<comment type="function">
    <text evidence="1">Component of the EKC/KEOPS complex that is required for the formation of a threonylcarbamoyl group on adenosine at position 37 (t(6)A37) in tRNAs that read codons beginning with adenine. The complex is probably involved in the transfer of the threonylcarbamoyl moiety of threonylcarbamoyl-AMP (TC-AMP) to the N6 group of A37. BUD32 has ATPase activity in the context of the EKC/KEOPS complex and likely plays a supporting role to the catalytic subunit KAE1. The EKC/KEOPS complex also promotes both telomere uncapping and telomere elongation. The complex is required for efficient recruitment of transcriptional coactivators.</text>
</comment>
<dbReference type="PROSITE" id="PS00109">
    <property type="entry name" value="PROTEIN_KINASE_TYR"/>
    <property type="match status" value="1"/>
</dbReference>
<dbReference type="EMBL" id="JAUJFL010000001">
    <property type="protein sequence ID" value="KAK2615924.1"/>
    <property type="molecule type" value="Genomic_DNA"/>
</dbReference>
<evidence type="ECO:0000256" key="5">
    <source>
        <dbReference type="ARBA" id="ARBA00019973"/>
    </source>
</evidence>
<dbReference type="Pfam" id="PF00069">
    <property type="entry name" value="Pkinase"/>
    <property type="match status" value="1"/>
</dbReference>
<evidence type="ECO:0000313" key="11">
    <source>
        <dbReference type="EMBL" id="KAK2615924.1"/>
    </source>
</evidence>
<dbReference type="InterPro" id="IPR011009">
    <property type="entry name" value="Kinase-like_dom_sf"/>
</dbReference>
<dbReference type="EC" id="2.7.11.1" evidence="3"/>
<evidence type="ECO:0000259" key="10">
    <source>
        <dbReference type="PROSITE" id="PS50011"/>
    </source>
</evidence>
<dbReference type="InterPro" id="IPR000719">
    <property type="entry name" value="Prot_kinase_dom"/>
</dbReference>
<dbReference type="InterPro" id="IPR051681">
    <property type="entry name" value="Ser/Thr_Kinases-Pseudokinases"/>
</dbReference>
<keyword evidence="12" id="KW-1185">Reference proteome</keyword>
<evidence type="ECO:0000313" key="12">
    <source>
        <dbReference type="Proteomes" id="UP001265746"/>
    </source>
</evidence>
<dbReference type="InterPro" id="IPR008266">
    <property type="entry name" value="Tyr_kinase_AS"/>
</dbReference>
<organism evidence="11 12">
    <name type="scientific">Phomopsis amygdali</name>
    <name type="common">Fusicoccum amygdali</name>
    <dbReference type="NCBI Taxonomy" id="1214568"/>
    <lineage>
        <taxon>Eukaryota</taxon>
        <taxon>Fungi</taxon>
        <taxon>Dikarya</taxon>
        <taxon>Ascomycota</taxon>
        <taxon>Pezizomycotina</taxon>
        <taxon>Sordariomycetes</taxon>
        <taxon>Sordariomycetidae</taxon>
        <taxon>Diaporthales</taxon>
        <taxon>Diaporthaceae</taxon>
        <taxon>Diaporthe</taxon>
    </lineage>
</organism>
<dbReference type="SUPFAM" id="SSF56112">
    <property type="entry name" value="Protein kinase-like (PK-like)"/>
    <property type="match status" value="1"/>
</dbReference>
<comment type="catalytic activity">
    <reaction evidence="9">
        <text>L-seryl-[protein] + ATP = O-phospho-L-seryl-[protein] + ADP + H(+)</text>
        <dbReference type="Rhea" id="RHEA:17989"/>
        <dbReference type="Rhea" id="RHEA-COMP:9863"/>
        <dbReference type="Rhea" id="RHEA-COMP:11604"/>
        <dbReference type="ChEBI" id="CHEBI:15378"/>
        <dbReference type="ChEBI" id="CHEBI:29999"/>
        <dbReference type="ChEBI" id="CHEBI:30616"/>
        <dbReference type="ChEBI" id="CHEBI:83421"/>
        <dbReference type="ChEBI" id="CHEBI:456216"/>
        <dbReference type="EC" id="2.7.11.1"/>
    </reaction>
</comment>
<evidence type="ECO:0000256" key="6">
    <source>
        <dbReference type="ARBA" id="ARBA00030980"/>
    </source>
</evidence>
<comment type="catalytic activity">
    <reaction evidence="8">
        <text>L-threonyl-[protein] + ATP = O-phospho-L-threonyl-[protein] + ADP + H(+)</text>
        <dbReference type="Rhea" id="RHEA:46608"/>
        <dbReference type="Rhea" id="RHEA-COMP:11060"/>
        <dbReference type="Rhea" id="RHEA-COMP:11605"/>
        <dbReference type="ChEBI" id="CHEBI:15378"/>
        <dbReference type="ChEBI" id="CHEBI:30013"/>
        <dbReference type="ChEBI" id="CHEBI:30616"/>
        <dbReference type="ChEBI" id="CHEBI:61977"/>
        <dbReference type="ChEBI" id="CHEBI:456216"/>
        <dbReference type="EC" id="2.7.11.1"/>
    </reaction>
</comment>
<feature type="domain" description="Protein kinase" evidence="10">
    <location>
        <begin position="12"/>
        <end position="244"/>
    </location>
</feature>
<sequence length="244" mass="26884">METDDIQYPTGFDLEDAVGWGITGLVVLDESSNTIIKTPLDKESVSFISREQQIYERFTELGGHMGILCYHGTFDSGIRLEYASKHNLRALINEGTSQQQRLRWAVQIAEVVDFIHAAGVIHGDMTCANIFVDEGFNTKLADFAGSSLDGSPLFVAVTASHESPGPLLSVQADLFALGCVFYELMTGQIPHDGKEDEEIEELYKSRVFPDTDSLGAIGHIITQCWQARYVDCRATVNDLKSLSA</sequence>
<evidence type="ECO:0000256" key="1">
    <source>
        <dbReference type="ARBA" id="ARBA00003747"/>
    </source>
</evidence>
<dbReference type="GO" id="GO:0004674">
    <property type="term" value="F:protein serine/threonine kinase activity"/>
    <property type="evidence" value="ECO:0007669"/>
    <property type="project" value="UniProtKB-EC"/>
</dbReference>
<proteinExistence type="predicted"/>
<dbReference type="Proteomes" id="UP001265746">
    <property type="component" value="Unassembled WGS sequence"/>
</dbReference>
<dbReference type="Gene3D" id="1.10.510.10">
    <property type="entry name" value="Transferase(Phosphotransferase) domain 1"/>
    <property type="match status" value="1"/>
</dbReference>
<evidence type="ECO:0000256" key="8">
    <source>
        <dbReference type="ARBA" id="ARBA00047899"/>
    </source>
</evidence>